<dbReference type="PROSITE" id="PS50006">
    <property type="entry name" value="FHA_DOMAIN"/>
    <property type="match status" value="2"/>
</dbReference>
<feature type="domain" description="FHA" evidence="1">
    <location>
        <begin position="162"/>
        <end position="211"/>
    </location>
</feature>
<protein>
    <submittedName>
        <fullName evidence="2">FHA domain-containing protein</fullName>
    </submittedName>
</protein>
<dbReference type="PANTHER" id="PTHR23308">
    <property type="entry name" value="NUCLEAR INHIBITOR OF PROTEIN PHOSPHATASE-1"/>
    <property type="match status" value="1"/>
</dbReference>
<dbReference type="CDD" id="cd00060">
    <property type="entry name" value="FHA"/>
    <property type="match status" value="2"/>
</dbReference>
<evidence type="ECO:0000259" key="1">
    <source>
        <dbReference type="PROSITE" id="PS50006"/>
    </source>
</evidence>
<evidence type="ECO:0000313" key="3">
    <source>
        <dbReference type="Proteomes" id="UP000265882"/>
    </source>
</evidence>
<sequence length="235" mass="25932">MAILTLVFGRDILGTFDVNRNKMIIGRADDCDIVIDNLAVSRHHAIIEKNDGSVLINDLDSNNGTFINGQKIIGSTALNFGDEIGIGKHVLVFDSHAKKRKPLDAPIKEALPDMDSPERGTMLVEPKSMEKIQKKVSASRKAHLRLKNGHNDVLIRLDKADLFFGKASECDVKIGGFFCSRKHAAIKRVENGYQVINFAVLSPTRLNGTRVQSAFLCDGDEIKMGGNTFLFHSDQ</sequence>
<reference evidence="2 3" key="1">
    <citation type="journal article" date="2017" name="ISME J.">
        <title>Energy and carbon metabolisms in a deep terrestrial subsurface fluid microbial community.</title>
        <authorList>
            <person name="Momper L."/>
            <person name="Jungbluth S.P."/>
            <person name="Lee M.D."/>
            <person name="Amend J.P."/>
        </authorList>
    </citation>
    <scope>NUCLEOTIDE SEQUENCE [LARGE SCALE GENOMIC DNA]</scope>
    <source>
        <strain evidence="2">SURF_5</strain>
    </source>
</reference>
<dbReference type="InterPro" id="IPR050923">
    <property type="entry name" value="Cell_Proc_Reg/RNA_Proc"/>
</dbReference>
<evidence type="ECO:0000313" key="2">
    <source>
        <dbReference type="EMBL" id="RJP18975.1"/>
    </source>
</evidence>
<dbReference type="Proteomes" id="UP000265882">
    <property type="component" value="Unassembled WGS sequence"/>
</dbReference>
<comment type="caution">
    <text evidence="2">The sequence shown here is derived from an EMBL/GenBank/DDBJ whole genome shotgun (WGS) entry which is preliminary data.</text>
</comment>
<organism evidence="2 3">
    <name type="scientific">Abyssobacteria bacterium (strain SURF_5)</name>
    <dbReference type="NCBI Taxonomy" id="2093360"/>
    <lineage>
        <taxon>Bacteria</taxon>
        <taxon>Pseudomonadati</taxon>
        <taxon>Candidatus Hydrogenedentota</taxon>
        <taxon>Candidatus Abyssobacteria</taxon>
    </lineage>
</organism>
<dbReference type="EMBL" id="QZKU01000094">
    <property type="protein sequence ID" value="RJP18975.1"/>
    <property type="molecule type" value="Genomic_DNA"/>
</dbReference>
<dbReference type="SUPFAM" id="SSF49879">
    <property type="entry name" value="SMAD/FHA domain"/>
    <property type="match status" value="2"/>
</dbReference>
<feature type="domain" description="FHA" evidence="1">
    <location>
        <begin position="23"/>
        <end position="72"/>
    </location>
</feature>
<dbReference type="Pfam" id="PF00498">
    <property type="entry name" value="FHA"/>
    <property type="match status" value="2"/>
</dbReference>
<name>A0A3A4NK74_ABYX5</name>
<gene>
    <name evidence="2" type="ORF">C4520_13570</name>
</gene>
<dbReference type="AlphaFoldDB" id="A0A3A4NK74"/>
<proteinExistence type="predicted"/>
<dbReference type="SMART" id="SM00240">
    <property type="entry name" value="FHA"/>
    <property type="match status" value="2"/>
</dbReference>
<accession>A0A3A4NK74</accession>
<dbReference type="Gene3D" id="2.60.200.20">
    <property type="match status" value="2"/>
</dbReference>
<dbReference type="InterPro" id="IPR000253">
    <property type="entry name" value="FHA_dom"/>
</dbReference>
<dbReference type="InterPro" id="IPR008984">
    <property type="entry name" value="SMAD_FHA_dom_sf"/>
</dbReference>